<comment type="caution">
    <text evidence="1">The sequence shown here is derived from an EMBL/GenBank/DDBJ whole genome shotgun (WGS) entry which is preliminary data.</text>
</comment>
<dbReference type="EMBL" id="JAHYIQ010000037">
    <property type="protein sequence ID" value="KAK1119222.1"/>
    <property type="molecule type" value="Genomic_DNA"/>
</dbReference>
<dbReference type="Proteomes" id="UP001177670">
    <property type="component" value="Unassembled WGS sequence"/>
</dbReference>
<organism evidence="1 2">
    <name type="scientific">Melipona bicolor</name>
    <dbReference type="NCBI Taxonomy" id="60889"/>
    <lineage>
        <taxon>Eukaryota</taxon>
        <taxon>Metazoa</taxon>
        <taxon>Ecdysozoa</taxon>
        <taxon>Arthropoda</taxon>
        <taxon>Hexapoda</taxon>
        <taxon>Insecta</taxon>
        <taxon>Pterygota</taxon>
        <taxon>Neoptera</taxon>
        <taxon>Endopterygota</taxon>
        <taxon>Hymenoptera</taxon>
        <taxon>Apocrita</taxon>
        <taxon>Aculeata</taxon>
        <taxon>Apoidea</taxon>
        <taxon>Anthophila</taxon>
        <taxon>Apidae</taxon>
        <taxon>Melipona</taxon>
    </lineage>
</organism>
<gene>
    <name evidence="1" type="ORF">K0M31_013413</name>
</gene>
<keyword evidence="2" id="KW-1185">Reference proteome</keyword>
<name>A0AA40FHM1_9HYME</name>
<accession>A0AA40FHM1</accession>
<protein>
    <submittedName>
        <fullName evidence="1">Uncharacterized protein</fullName>
    </submittedName>
</protein>
<proteinExistence type="predicted"/>
<reference evidence="1" key="1">
    <citation type="submission" date="2021-10" db="EMBL/GenBank/DDBJ databases">
        <title>Melipona bicolor Genome sequencing and assembly.</title>
        <authorList>
            <person name="Araujo N.S."/>
            <person name="Arias M.C."/>
        </authorList>
    </citation>
    <scope>NUCLEOTIDE SEQUENCE</scope>
    <source>
        <strain evidence="1">USP_2M_L1-L4_2017</strain>
        <tissue evidence="1">Whole body</tissue>
    </source>
</reference>
<dbReference type="AlphaFoldDB" id="A0AA40FHM1"/>
<evidence type="ECO:0000313" key="1">
    <source>
        <dbReference type="EMBL" id="KAK1119222.1"/>
    </source>
</evidence>
<evidence type="ECO:0000313" key="2">
    <source>
        <dbReference type="Proteomes" id="UP001177670"/>
    </source>
</evidence>
<sequence>MSDWCQTNCLRYPPNCPAAICQCPEVCDAIGDIAGKDGASVYCMDKCLVYPSNCPSERCRCY</sequence>